<dbReference type="RefSeq" id="WP_200255958.1">
    <property type="nucleotide sequence ID" value="NZ_JAENIP020000002.1"/>
</dbReference>
<keyword evidence="4" id="KW-1185">Reference proteome</keyword>
<protein>
    <submittedName>
        <fullName evidence="3">Uncharacterized protein</fullName>
    </submittedName>
</protein>
<evidence type="ECO:0000256" key="1">
    <source>
        <dbReference type="SAM" id="MobiDB-lite"/>
    </source>
</evidence>
<feature type="compositionally biased region" description="Low complexity" evidence="1">
    <location>
        <begin position="64"/>
        <end position="87"/>
    </location>
</feature>
<gene>
    <name evidence="2" type="ORF">JIM95_00745</name>
    <name evidence="3" type="ORF">OS123_07035</name>
</gene>
<dbReference type="Proteomes" id="UP000650005">
    <property type="component" value="Unassembled WGS sequence"/>
</dbReference>
<evidence type="ECO:0000313" key="3">
    <source>
        <dbReference type="EMBL" id="MCX7538296.1"/>
    </source>
</evidence>
<evidence type="ECO:0000313" key="2">
    <source>
        <dbReference type="EMBL" id="MBK1843106.1"/>
    </source>
</evidence>
<comment type="caution">
    <text evidence="3">The sequence shown here is derived from an EMBL/GenBank/DDBJ whole genome shotgun (WGS) entry which is preliminary data.</text>
</comment>
<reference evidence="3" key="2">
    <citation type="submission" date="2022-11" db="EMBL/GenBank/DDBJ databases">
        <title>Corynebacterium sp. isolated from Penguins.</title>
        <authorList>
            <person name="Sedlar K."/>
            <person name="Svec P."/>
        </authorList>
    </citation>
    <scope>NUCLEOTIDE SEQUENCE</scope>
    <source>
        <strain evidence="3">P5875</strain>
    </source>
</reference>
<dbReference type="Proteomes" id="UP001070238">
    <property type="component" value="Unassembled WGS sequence"/>
</dbReference>
<evidence type="ECO:0000313" key="5">
    <source>
        <dbReference type="Proteomes" id="UP001070238"/>
    </source>
</evidence>
<name>A0A9Q4CCK3_9CORY</name>
<feature type="region of interest" description="Disordered" evidence="1">
    <location>
        <begin position="64"/>
        <end position="97"/>
    </location>
</feature>
<dbReference type="EMBL" id="JAENIP010000003">
    <property type="protein sequence ID" value="MBK1843106.1"/>
    <property type="molecule type" value="Genomic_DNA"/>
</dbReference>
<dbReference type="EMBL" id="JAPMKX010000002">
    <property type="protein sequence ID" value="MCX7538296.1"/>
    <property type="molecule type" value="Genomic_DNA"/>
</dbReference>
<organism evidence="3 5">
    <name type="scientific">Corynebacterium antarcticum</name>
    <dbReference type="NCBI Taxonomy" id="2800405"/>
    <lineage>
        <taxon>Bacteria</taxon>
        <taxon>Bacillati</taxon>
        <taxon>Actinomycetota</taxon>
        <taxon>Actinomycetes</taxon>
        <taxon>Mycobacteriales</taxon>
        <taxon>Corynebacteriaceae</taxon>
        <taxon>Corynebacterium</taxon>
    </lineage>
</organism>
<accession>A0A9Q4CCK3</accession>
<sequence length="263" mass="24957">MTGGGSSSSGSTGPGSVVPVGSGPAVGVVVAVDGALGVVEGAVTSVVGVGDGVGVSVSGVAGPGAAPVDGPGAVSSRSGTGSTATGPGSAGGRNDVVGLTDLVPRGTGAGMCAFGGSSGSDLSTVTRPVAGGRASTGPSLGSVAVEVVDNGCVASVGSVGDVAPVVPVGAGVADSRADMAKVGAGAVDRQTPTPIAIARRHPVTMKTMIPPVSRFIFSPQNTSAGACGASWYSLVLRCRMIRHRSTRDEPSVGSGRKPQVAAL</sequence>
<proteinExistence type="predicted"/>
<evidence type="ECO:0000313" key="4">
    <source>
        <dbReference type="Proteomes" id="UP000650005"/>
    </source>
</evidence>
<dbReference type="AlphaFoldDB" id="A0A9Q4CCK3"/>
<reference evidence="2" key="1">
    <citation type="submission" date="2021-01" db="EMBL/GenBank/DDBJ databases">
        <title>Characterization of Corynebacterium spp. from penguins.</title>
        <authorList>
            <person name="Svec P."/>
        </authorList>
    </citation>
    <scope>NUCLEOTIDE SEQUENCE</scope>
    <source>
        <strain evidence="2">CCM 8835</strain>
    </source>
</reference>